<keyword evidence="2" id="KW-1185">Reference proteome</keyword>
<dbReference type="Proteomes" id="UP000050482">
    <property type="component" value="Unassembled WGS sequence"/>
</dbReference>
<dbReference type="Pfam" id="PF08812">
    <property type="entry name" value="YtxC"/>
    <property type="match status" value="1"/>
</dbReference>
<evidence type="ECO:0008006" key="3">
    <source>
        <dbReference type="Google" id="ProtNLM"/>
    </source>
</evidence>
<organism evidence="1 2">
    <name type="scientific">Alicyclobacillus ferrooxydans</name>
    <dbReference type="NCBI Taxonomy" id="471514"/>
    <lineage>
        <taxon>Bacteria</taxon>
        <taxon>Bacillati</taxon>
        <taxon>Bacillota</taxon>
        <taxon>Bacilli</taxon>
        <taxon>Bacillales</taxon>
        <taxon>Alicyclobacillaceae</taxon>
        <taxon>Alicyclobacillus</taxon>
    </lineage>
</organism>
<dbReference type="PATRIC" id="fig|471514.4.peg.1097"/>
<dbReference type="EMBL" id="LJCO01000085">
    <property type="protein sequence ID" value="KPV42045.1"/>
    <property type="molecule type" value="Genomic_DNA"/>
</dbReference>
<proteinExistence type="predicted"/>
<gene>
    <name evidence="1" type="ORF">AN477_19970</name>
</gene>
<dbReference type="RefSeq" id="WP_054970954.1">
    <property type="nucleotide sequence ID" value="NZ_LJCO01000085.1"/>
</dbReference>
<dbReference type="STRING" id="471514.AN477_19970"/>
<reference evidence="1 2" key="1">
    <citation type="submission" date="2015-09" db="EMBL/GenBank/DDBJ databases">
        <title>Draft genome sequence of Alicyclobacillus ferrooxydans DSM 22381.</title>
        <authorList>
            <person name="Hemp J."/>
        </authorList>
    </citation>
    <scope>NUCLEOTIDE SEQUENCE [LARGE SCALE GENOMIC DNA]</scope>
    <source>
        <strain evidence="1 2">TC-34</strain>
    </source>
</reference>
<comment type="caution">
    <text evidence="1">The sequence shown here is derived from an EMBL/GenBank/DDBJ whole genome shotgun (WGS) entry which is preliminary data.</text>
</comment>
<dbReference type="InterPro" id="IPR014199">
    <property type="entry name" value="Spore_YtxC"/>
</dbReference>
<accession>A0A0N8PNN8</accession>
<evidence type="ECO:0000313" key="2">
    <source>
        <dbReference type="Proteomes" id="UP000050482"/>
    </source>
</evidence>
<name>A0A0N8PNN8_9BACL</name>
<protein>
    <recommendedName>
        <fullName evidence="3">Sporulation protein YtxC</fullName>
    </recommendedName>
</protein>
<sequence>MRIIKLESELAAADIARKLTEAGLLLEQQNTADTMVLLQVLDCDEAYCAKVAESIASFLFNEWVYAYINERLSERHSYLNDDEREYVSLLTLHALRKATIGDRTMDVWEQDLAVALEQMLHKTAVTHLDLVGFMRFRARDVLSATDTGTEEFVSQFLADREYEEFVSLLRYMLESQPSTRQVVHVFCTDERMWLCDETGALISDEDVSQAAYQVSDDGEVNVEDLAMSVLITRSPCKIVIHDITHAAPWPSFSETVERVFLERATRCNHCAACTLLEHGDTCPSAVDGHLLAMPDDYDV</sequence>
<dbReference type="AlphaFoldDB" id="A0A0N8PNN8"/>
<evidence type="ECO:0000313" key="1">
    <source>
        <dbReference type="EMBL" id="KPV42045.1"/>
    </source>
</evidence>